<dbReference type="EMBL" id="BDGG01000003">
    <property type="protein sequence ID" value="GAU95152.1"/>
    <property type="molecule type" value="Genomic_DNA"/>
</dbReference>
<proteinExistence type="predicted"/>
<feature type="compositionally biased region" description="Polar residues" evidence="1">
    <location>
        <begin position="14"/>
        <end position="23"/>
    </location>
</feature>
<gene>
    <name evidence="2" type="primary">RvY_06827</name>
    <name evidence="2" type="synonym">RvY_06827.2</name>
    <name evidence="2" type="ORF">RvY_06827-2</name>
</gene>
<reference evidence="2 3" key="1">
    <citation type="journal article" date="2016" name="Nat. Commun.">
        <title>Extremotolerant tardigrade genome and improved radiotolerance of human cultured cells by tardigrade-unique protein.</title>
        <authorList>
            <person name="Hashimoto T."/>
            <person name="Horikawa D.D."/>
            <person name="Saito Y."/>
            <person name="Kuwahara H."/>
            <person name="Kozuka-Hata H."/>
            <person name="Shin-I T."/>
            <person name="Minakuchi Y."/>
            <person name="Ohishi K."/>
            <person name="Motoyama A."/>
            <person name="Aizu T."/>
            <person name="Enomoto A."/>
            <person name="Kondo K."/>
            <person name="Tanaka S."/>
            <person name="Hara Y."/>
            <person name="Koshikawa S."/>
            <person name="Sagara H."/>
            <person name="Miura T."/>
            <person name="Yokobori S."/>
            <person name="Miyagawa K."/>
            <person name="Suzuki Y."/>
            <person name="Kubo T."/>
            <person name="Oyama M."/>
            <person name="Kohara Y."/>
            <person name="Fujiyama A."/>
            <person name="Arakawa K."/>
            <person name="Katayama T."/>
            <person name="Toyoda A."/>
            <person name="Kunieda T."/>
        </authorList>
    </citation>
    <scope>NUCLEOTIDE SEQUENCE [LARGE SCALE GENOMIC DNA]</scope>
    <source>
        <strain evidence="2 3">YOKOZUNA-1</strain>
    </source>
</reference>
<name>A0A1D1V571_RAMVA</name>
<protein>
    <submittedName>
        <fullName evidence="2">Uncharacterized protein</fullName>
    </submittedName>
</protein>
<organism evidence="2 3">
    <name type="scientific">Ramazzottius varieornatus</name>
    <name type="common">Water bear</name>
    <name type="synonym">Tardigrade</name>
    <dbReference type="NCBI Taxonomy" id="947166"/>
    <lineage>
        <taxon>Eukaryota</taxon>
        <taxon>Metazoa</taxon>
        <taxon>Ecdysozoa</taxon>
        <taxon>Tardigrada</taxon>
        <taxon>Eutardigrada</taxon>
        <taxon>Parachela</taxon>
        <taxon>Hypsibioidea</taxon>
        <taxon>Ramazzottiidae</taxon>
        <taxon>Ramazzottius</taxon>
    </lineage>
</organism>
<dbReference type="Proteomes" id="UP000186922">
    <property type="component" value="Unassembled WGS sequence"/>
</dbReference>
<dbReference type="AlphaFoldDB" id="A0A1D1V571"/>
<evidence type="ECO:0000313" key="2">
    <source>
        <dbReference type="EMBL" id="GAU95152.1"/>
    </source>
</evidence>
<accession>A0A1D1V571</accession>
<feature type="region of interest" description="Disordered" evidence="1">
    <location>
        <begin position="1"/>
        <end position="37"/>
    </location>
</feature>
<sequence>MFFAEDDNAGAPTESFSASTLELSASSPAPVRRSRSERVLDVVEYEPSPSIPSIPDDEVLTGLPAYSEESDVLTQLPEPSSQLDLERLKLEQEKTRLRHAFKMKKLSNRHAYKMEKLAVERLRIENDNILLKMQKETLNQPRKESTADLQTD</sequence>
<comment type="caution">
    <text evidence="2">The sequence shown here is derived from an EMBL/GenBank/DDBJ whole genome shotgun (WGS) entry which is preliminary data.</text>
</comment>
<evidence type="ECO:0000256" key="1">
    <source>
        <dbReference type="SAM" id="MobiDB-lite"/>
    </source>
</evidence>
<evidence type="ECO:0000313" key="3">
    <source>
        <dbReference type="Proteomes" id="UP000186922"/>
    </source>
</evidence>
<keyword evidence="3" id="KW-1185">Reference proteome</keyword>